<dbReference type="PANTHER" id="PTHR43723">
    <property type="entry name" value="COBALT TRANSPORT PROTEIN CBIQ"/>
    <property type="match status" value="1"/>
</dbReference>
<name>A0ABX8SS15_9ACTN</name>
<evidence type="ECO:0000256" key="2">
    <source>
        <dbReference type="ARBA" id="ARBA00022475"/>
    </source>
</evidence>
<feature type="transmembrane region" description="Helical" evidence="6">
    <location>
        <begin position="27"/>
        <end position="60"/>
    </location>
</feature>
<dbReference type="Proteomes" id="UP000824504">
    <property type="component" value="Chromosome"/>
</dbReference>
<proteinExistence type="predicted"/>
<keyword evidence="8" id="KW-1185">Reference proteome</keyword>
<keyword evidence="4 6" id="KW-1133">Transmembrane helix</keyword>
<dbReference type="RefSeq" id="WP_219083900.1">
    <property type="nucleotide sequence ID" value="NZ_CP079216.1"/>
</dbReference>
<comment type="subcellular location">
    <subcellularLocation>
        <location evidence="1">Cell membrane</location>
        <topology evidence="1">Multi-pass membrane protein</topology>
    </subcellularLocation>
</comment>
<dbReference type="CDD" id="cd16914">
    <property type="entry name" value="EcfT"/>
    <property type="match status" value="1"/>
</dbReference>
<feature type="transmembrane region" description="Helical" evidence="6">
    <location>
        <begin position="104"/>
        <end position="128"/>
    </location>
</feature>
<dbReference type="InterPro" id="IPR012809">
    <property type="entry name" value="ECF_CbiQ"/>
</dbReference>
<dbReference type="EMBL" id="CP079216">
    <property type="protein sequence ID" value="QXT63974.1"/>
    <property type="molecule type" value="Genomic_DNA"/>
</dbReference>
<evidence type="ECO:0000256" key="5">
    <source>
        <dbReference type="ARBA" id="ARBA00023136"/>
    </source>
</evidence>
<evidence type="ECO:0000313" key="7">
    <source>
        <dbReference type="EMBL" id="QXT63974.1"/>
    </source>
</evidence>
<feature type="transmembrane region" description="Helical" evidence="6">
    <location>
        <begin position="66"/>
        <end position="92"/>
    </location>
</feature>
<gene>
    <name evidence="7" type="primary">cbiQ</name>
    <name evidence="7" type="ORF">KDB89_05845</name>
</gene>
<evidence type="ECO:0000313" key="8">
    <source>
        <dbReference type="Proteomes" id="UP000824504"/>
    </source>
</evidence>
<dbReference type="InterPro" id="IPR052770">
    <property type="entry name" value="Cobalt_transport_CbiQ"/>
</dbReference>
<evidence type="ECO:0000256" key="3">
    <source>
        <dbReference type="ARBA" id="ARBA00022692"/>
    </source>
</evidence>
<dbReference type="InterPro" id="IPR003339">
    <property type="entry name" value="ABC/ECF_trnsptr_transmembrane"/>
</dbReference>
<dbReference type="Pfam" id="PF02361">
    <property type="entry name" value="CbiQ"/>
    <property type="match status" value="1"/>
</dbReference>
<evidence type="ECO:0000256" key="1">
    <source>
        <dbReference type="ARBA" id="ARBA00004651"/>
    </source>
</evidence>
<evidence type="ECO:0000256" key="4">
    <source>
        <dbReference type="ARBA" id="ARBA00022989"/>
    </source>
</evidence>
<dbReference type="PANTHER" id="PTHR43723:SF1">
    <property type="entry name" value="COBALT TRANSPORT PROTEIN CBIQ"/>
    <property type="match status" value="1"/>
</dbReference>
<accession>A0ABX8SS15</accession>
<dbReference type="NCBIfam" id="TIGR02454">
    <property type="entry name" value="ECF_T_CbiQ"/>
    <property type="match status" value="1"/>
</dbReference>
<sequence length="254" mass="27067">MSSNHESAIDDAAWASPWRRRRVGEKVALSVALILTALLTDPWPGCALVAAISLVLILGSARISPALLATVMAAPLAFLLVGALPVAVHIGADGWGIGPLRVSATGLATALGLLAHGIAGTLAVMVLATTTPMVDLLTWMRALHVPDTLLEIASLTYRMLFVLLGTTWAVHQAQRARLGDDASWRRRMHTAAGTTGSIMLRSWQRAVRLQEGLEGRGFEDALVTLSPRRERSWAFIAMTLAVVSAVWVATWAAA</sequence>
<organism evidence="7 8">
    <name type="scientific">Tessaracoccus palaemonis</name>
    <dbReference type="NCBI Taxonomy" id="2829499"/>
    <lineage>
        <taxon>Bacteria</taxon>
        <taxon>Bacillati</taxon>
        <taxon>Actinomycetota</taxon>
        <taxon>Actinomycetes</taxon>
        <taxon>Propionibacteriales</taxon>
        <taxon>Propionibacteriaceae</taxon>
        <taxon>Tessaracoccus</taxon>
    </lineage>
</organism>
<feature type="transmembrane region" description="Helical" evidence="6">
    <location>
        <begin position="148"/>
        <end position="170"/>
    </location>
</feature>
<evidence type="ECO:0000256" key="6">
    <source>
        <dbReference type="SAM" id="Phobius"/>
    </source>
</evidence>
<protein>
    <submittedName>
        <fullName evidence="7">Cobalt ECF transporter T component CbiQ</fullName>
    </submittedName>
</protein>
<reference evidence="7 8" key="1">
    <citation type="submission" date="2021-07" db="EMBL/GenBank/DDBJ databases">
        <title>complete genome sequencing of Tessaracoccus sp.J1M15.</title>
        <authorList>
            <person name="Bae J.-W."/>
            <person name="Kim D.-y."/>
        </authorList>
    </citation>
    <scope>NUCLEOTIDE SEQUENCE [LARGE SCALE GENOMIC DNA]</scope>
    <source>
        <strain evidence="7 8">J1M15</strain>
    </source>
</reference>
<keyword evidence="3 6" id="KW-0812">Transmembrane</keyword>
<feature type="transmembrane region" description="Helical" evidence="6">
    <location>
        <begin position="233"/>
        <end position="253"/>
    </location>
</feature>
<keyword evidence="2" id="KW-1003">Cell membrane</keyword>
<keyword evidence="5 6" id="KW-0472">Membrane</keyword>